<name>A0ABV9PHH0_9FLAO</name>
<dbReference type="RefSeq" id="WP_213258877.1">
    <property type="nucleotide sequence ID" value="NZ_JAGYWA010000006.1"/>
</dbReference>
<proteinExistence type="predicted"/>
<protein>
    <recommendedName>
        <fullName evidence="3">BioF2-like acetyltransferase domain-containing protein</fullName>
    </recommendedName>
</protein>
<gene>
    <name evidence="1" type="ORF">ACFO5S_15895</name>
</gene>
<dbReference type="Gene3D" id="3.40.630.30">
    <property type="match status" value="1"/>
</dbReference>
<evidence type="ECO:0000313" key="1">
    <source>
        <dbReference type="EMBL" id="MFC4748937.1"/>
    </source>
</evidence>
<dbReference type="EMBL" id="JBHSGV010000006">
    <property type="protein sequence ID" value="MFC4748937.1"/>
    <property type="molecule type" value="Genomic_DNA"/>
</dbReference>
<organism evidence="1 2">
    <name type="scientific">Flavobacterium branchiicola</name>
    <dbReference type="NCBI Taxonomy" id="1114875"/>
    <lineage>
        <taxon>Bacteria</taxon>
        <taxon>Pseudomonadati</taxon>
        <taxon>Bacteroidota</taxon>
        <taxon>Flavobacteriia</taxon>
        <taxon>Flavobacteriales</taxon>
        <taxon>Flavobacteriaceae</taxon>
        <taxon>Flavobacterium</taxon>
    </lineage>
</organism>
<dbReference type="SUPFAM" id="SSF55729">
    <property type="entry name" value="Acyl-CoA N-acyltransferases (Nat)"/>
    <property type="match status" value="1"/>
</dbReference>
<dbReference type="Proteomes" id="UP001595935">
    <property type="component" value="Unassembled WGS sequence"/>
</dbReference>
<reference evidence="2" key="1">
    <citation type="journal article" date="2019" name="Int. J. Syst. Evol. Microbiol.">
        <title>The Global Catalogue of Microorganisms (GCM) 10K type strain sequencing project: providing services to taxonomists for standard genome sequencing and annotation.</title>
        <authorList>
            <consortium name="The Broad Institute Genomics Platform"/>
            <consortium name="The Broad Institute Genome Sequencing Center for Infectious Disease"/>
            <person name="Wu L."/>
            <person name="Ma J."/>
        </authorList>
    </citation>
    <scope>NUCLEOTIDE SEQUENCE [LARGE SCALE GENOMIC DNA]</scope>
    <source>
        <strain evidence="2">WYCCWR 13023</strain>
    </source>
</reference>
<evidence type="ECO:0008006" key="3">
    <source>
        <dbReference type="Google" id="ProtNLM"/>
    </source>
</evidence>
<evidence type="ECO:0000313" key="2">
    <source>
        <dbReference type="Proteomes" id="UP001595935"/>
    </source>
</evidence>
<sequence length="311" mass="35924">MEIIEVDSVYYDNVLLKKYHTFNSGDFNRLNEDKCEKVFYLIFKDTKIRLGIILGLRDGILLSPFSAPFGGFQLANDDIGLNQIDSAVKVLEEWSRANDFKGIKIVLPPLFYNNNFITKQQSSLFRANFEQINLDVNYQFSTDKVVEDYMSKIWYNAKKNLKRSLKFDLSFEKLEEKDCHIAYDIIADNRKQRGFPLRMSWELVQKTTSVIQGDFFLVKKEDIAIASAIVFHVSEGIVQVIYWGDLPLYSECKTMNFLSHEIFKYYESVGINIVDIGPSTENSIPNHGLCEFKESIGCDLSLKATFLKKIQ</sequence>
<dbReference type="InterPro" id="IPR016181">
    <property type="entry name" value="Acyl_CoA_acyltransferase"/>
</dbReference>
<keyword evidence="2" id="KW-1185">Reference proteome</keyword>
<accession>A0ABV9PHH0</accession>
<comment type="caution">
    <text evidence="1">The sequence shown here is derived from an EMBL/GenBank/DDBJ whole genome shotgun (WGS) entry which is preliminary data.</text>
</comment>